<dbReference type="InterPro" id="IPR036890">
    <property type="entry name" value="HATPase_C_sf"/>
</dbReference>
<dbReference type="Gene3D" id="3.30.565.10">
    <property type="entry name" value="Histidine kinase-like ATPase, C-terminal domain"/>
    <property type="match status" value="1"/>
</dbReference>
<feature type="transmembrane region" description="Helical" evidence="10">
    <location>
        <begin position="175"/>
        <end position="200"/>
    </location>
</feature>
<feature type="transmembrane region" description="Helical" evidence="10">
    <location>
        <begin position="89"/>
        <end position="106"/>
    </location>
</feature>
<feature type="domain" description="Signal transduction histidine kinase subgroup 3 dimerisation and phosphoacceptor" evidence="12">
    <location>
        <begin position="245"/>
        <end position="312"/>
    </location>
</feature>
<reference evidence="13 14" key="1">
    <citation type="submission" date="2018-08" db="EMBL/GenBank/DDBJ databases">
        <title>A genome reference for cultivated species of the human gut microbiota.</title>
        <authorList>
            <person name="Zou Y."/>
            <person name="Xue W."/>
            <person name="Luo G."/>
        </authorList>
    </citation>
    <scope>NUCLEOTIDE SEQUENCE [LARGE SCALE GENOMIC DNA]</scope>
    <source>
        <strain evidence="13 14">AM23-13</strain>
    </source>
</reference>
<keyword evidence="10" id="KW-1133">Transmembrane helix</keyword>
<evidence type="ECO:0000256" key="4">
    <source>
        <dbReference type="ARBA" id="ARBA00022679"/>
    </source>
</evidence>
<evidence type="ECO:0000313" key="13">
    <source>
        <dbReference type="EMBL" id="RHG07895.1"/>
    </source>
</evidence>
<feature type="transmembrane region" description="Helical" evidence="10">
    <location>
        <begin position="12"/>
        <end position="33"/>
    </location>
</feature>
<evidence type="ECO:0000256" key="8">
    <source>
        <dbReference type="ARBA" id="ARBA00023012"/>
    </source>
</evidence>
<keyword evidence="6 13" id="KW-0418">Kinase</keyword>
<dbReference type="GO" id="GO:0016020">
    <property type="term" value="C:membrane"/>
    <property type="evidence" value="ECO:0007669"/>
    <property type="project" value="InterPro"/>
</dbReference>
<comment type="catalytic activity">
    <reaction evidence="1">
        <text>ATP + protein L-histidine = ADP + protein N-phospho-L-histidine.</text>
        <dbReference type="EC" id="2.7.13.3"/>
    </reaction>
</comment>
<proteinExistence type="predicted"/>
<comment type="caution">
    <text evidence="13">The sequence shown here is derived from an EMBL/GenBank/DDBJ whole genome shotgun (WGS) entry which is preliminary data.</text>
</comment>
<gene>
    <name evidence="13" type="ORF">DW641_09340</name>
</gene>
<sequence>MAIMKKNYSLILRKIIFAFNSISVIGIAIFILYTTRKICDAYVASDFLEKVNAIPANPSALVGEILVLVAIMGISFICREKFVRENTGVYYLTLLIDFCASFFIVYRLDFNYNGIFLWVFANLIAHIKDMEGKYALAVISLLSYIGTNHGIISVSTKIFSVSDYINVYDIGIQKVLYWLYNLLTSLNIILFFVFCVFIIIEQSGTIDEVKKLYFKLSQTNEELQQANEKLQEYAVMKEKMGETKERNRLAREIHDTLGHTLTGISAGVDACIAMIDSSPEVTKGQLELISKVTRDGIKEVRRSVSELRPDSLERLNLEPAIRKMVNETNSITNTKIHFECDVEKLKFDEDEENAIYRVVQESMTNSVRHSHAKNVYITIKKKYSDIYISIKDDGIGCTDMKKGFGTRHIVERIKLLNGTVEFDGSDGFTTNVVIPIRWGEEYD</sequence>
<evidence type="ECO:0000256" key="7">
    <source>
        <dbReference type="ARBA" id="ARBA00022840"/>
    </source>
</evidence>
<organism evidence="13 14">
    <name type="scientific">Dorea longicatena</name>
    <dbReference type="NCBI Taxonomy" id="88431"/>
    <lineage>
        <taxon>Bacteria</taxon>
        <taxon>Bacillati</taxon>
        <taxon>Bacillota</taxon>
        <taxon>Clostridia</taxon>
        <taxon>Lachnospirales</taxon>
        <taxon>Lachnospiraceae</taxon>
        <taxon>Dorea</taxon>
    </lineage>
</organism>
<dbReference type="AlphaFoldDB" id="A0A414S195"/>
<keyword evidence="3" id="KW-0597">Phosphoprotein</keyword>
<keyword evidence="10" id="KW-0812">Transmembrane</keyword>
<accession>A0A414S195</accession>
<dbReference type="PANTHER" id="PTHR24421:SF10">
    <property type="entry name" value="NITRATE_NITRITE SENSOR PROTEIN NARQ"/>
    <property type="match status" value="1"/>
</dbReference>
<dbReference type="InterPro" id="IPR050482">
    <property type="entry name" value="Sensor_HK_TwoCompSys"/>
</dbReference>
<dbReference type="EC" id="2.7.13.3" evidence="2"/>
<keyword evidence="8" id="KW-0902">Two-component regulatory system</keyword>
<evidence type="ECO:0000256" key="2">
    <source>
        <dbReference type="ARBA" id="ARBA00012438"/>
    </source>
</evidence>
<name>A0A414S195_9FIRM</name>
<keyword evidence="5" id="KW-0547">Nucleotide-binding</keyword>
<feature type="coiled-coil region" evidence="9">
    <location>
        <begin position="206"/>
        <end position="243"/>
    </location>
</feature>
<dbReference type="Proteomes" id="UP000284112">
    <property type="component" value="Unassembled WGS sequence"/>
</dbReference>
<dbReference type="Pfam" id="PF02518">
    <property type="entry name" value="HATPase_c"/>
    <property type="match status" value="1"/>
</dbReference>
<evidence type="ECO:0000313" key="14">
    <source>
        <dbReference type="Proteomes" id="UP000284112"/>
    </source>
</evidence>
<dbReference type="CDD" id="cd16917">
    <property type="entry name" value="HATPase_UhpB-NarQ-NarX-like"/>
    <property type="match status" value="1"/>
</dbReference>
<dbReference type="SUPFAM" id="SSF55874">
    <property type="entry name" value="ATPase domain of HSP90 chaperone/DNA topoisomerase II/histidine kinase"/>
    <property type="match status" value="1"/>
</dbReference>
<protein>
    <recommendedName>
        <fullName evidence="2">histidine kinase</fullName>
        <ecNumber evidence="2">2.7.13.3</ecNumber>
    </recommendedName>
</protein>
<evidence type="ECO:0000259" key="11">
    <source>
        <dbReference type="Pfam" id="PF02518"/>
    </source>
</evidence>
<dbReference type="GO" id="GO:0000155">
    <property type="term" value="F:phosphorelay sensor kinase activity"/>
    <property type="evidence" value="ECO:0007669"/>
    <property type="project" value="InterPro"/>
</dbReference>
<evidence type="ECO:0000256" key="9">
    <source>
        <dbReference type="SAM" id="Coils"/>
    </source>
</evidence>
<keyword evidence="9" id="KW-0175">Coiled coil</keyword>
<feature type="transmembrane region" description="Helical" evidence="10">
    <location>
        <begin position="134"/>
        <end position="155"/>
    </location>
</feature>
<keyword evidence="4" id="KW-0808">Transferase</keyword>
<evidence type="ECO:0000259" key="12">
    <source>
        <dbReference type="Pfam" id="PF07730"/>
    </source>
</evidence>
<feature type="domain" description="Histidine kinase/HSP90-like ATPase" evidence="11">
    <location>
        <begin position="352"/>
        <end position="401"/>
    </location>
</feature>
<dbReference type="GO" id="GO:0005524">
    <property type="term" value="F:ATP binding"/>
    <property type="evidence" value="ECO:0007669"/>
    <property type="project" value="UniProtKB-KW"/>
</dbReference>
<evidence type="ECO:0000256" key="1">
    <source>
        <dbReference type="ARBA" id="ARBA00000085"/>
    </source>
</evidence>
<evidence type="ECO:0000256" key="6">
    <source>
        <dbReference type="ARBA" id="ARBA00022777"/>
    </source>
</evidence>
<feature type="transmembrane region" description="Helical" evidence="10">
    <location>
        <begin position="53"/>
        <end position="77"/>
    </location>
</feature>
<evidence type="ECO:0000256" key="5">
    <source>
        <dbReference type="ARBA" id="ARBA00022741"/>
    </source>
</evidence>
<dbReference type="Pfam" id="PF07730">
    <property type="entry name" value="HisKA_3"/>
    <property type="match status" value="1"/>
</dbReference>
<evidence type="ECO:0000256" key="10">
    <source>
        <dbReference type="SAM" id="Phobius"/>
    </source>
</evidence>
<dbReference type="InterPro" id="IPR011712">
    <property type="entry name" value="Sig_transdc_His_kin_sub3_dim/P"/>
</dbReference>
<keyword evidence="7" id="KW-0067">ATP-binding</keyword>
<dbReference type="PANTHER" id="PTHR24421">
    <property type="entry name" value="NITRATE/NITRITE SENSOR PROTEIN NARX-RELATED"/>
    <property type="match status" value="1"/>
</dbReference>
<evidence type="ECO:0000256" key="3">
    <source>
        <dbReference type="ARBA" id="ARBA00022553"/>
    </source>
</evidence>
<dbReference type="GO" id="GO:0046983">
    <property type="term" value="F:protein dimerization activity"/>
    <property type="evidence" value="ECO:0007669"/>
    <property type="project" value="InterPro"/>
</dbReference>
<keyword evidence="10" id="KW-0472">Membrane</keyword>
<dbReference type="InterPro" id="IPR003594">
    <property type="entry name" value="HATPase_dom"/>
</dbReference>
<dbReference type="Gene3D" id="1.20.5.1930">
    <property type="match status" value="1"/>
</dbReference>
<dbReference type="EMBL" id="QRHW01000014">
    <property type="protein sequence ID" value="RHG07895.1"/>
    <property type="molecule type" value="Genomic_DNA"/>
</dbReference>